<dbReference type="GO" id="GO:0098797">
    <property type="term" value="C:plasma membrane protein complex"/>
    <property type="evidence" value="ECO:0007669"/>
    <property type="project" value="TreeGrafter"/>
</dbReference>
<dbReference type="InterPro" id="IPR025857">
    <property type="entry name" value="MacB_PCD"/>
</dbReference>
<feature type="transmembrane region" description="Helical" evidence="7">
    <location>
        <begin position="318"/>
        <end position="347"/>
    </location>
</feature>
<reference evidence="10 11" key="1">
    <citation type="submission" date="2019-03" db="EMBL/GenBank/DDBJ databases">
        <title>Draft genome of Gammaproteobacteria bacterium LSUCC0057, a member of the SAR92 clade.</title>
        <authorList>
            <person name="Lanclos V.C."/>
            <person name="Doiron C."/>
            <person name="Henson M.W."/>
            <person name="Thrash J.C."/>
        </authorList>
    </citation>
    <scope>NUCLEOTIDE SEQUENCE [LARGE SCALE GENOMIC DNA]</scope>
    <source>
        <strain evidence="10 11">LSUCC0057</strain>
    </source>
</reference>
<dbReference type="GO" id="GO:0044874">
    <property type="term" value="P:lipoprotein localization to outer membrane"/>
    <property type="evidence" value="ECO:0007669"/>
    <property type="project" value="TreeGrafter"/>
</dbReference>
<name>A0A4Y8UKA3_9GAMM</name>
<evidence type="ECO:0000313" key="11">
    <source>
        <dbReference type="Proteomes" id="UP000298133"/>
    </source>
</evidence>
<organism evidence="10 11">
    <name type="scientific">Gammaproteobacteria bacterium LSUCC0057</name>
    <dbReference type="NCBI Taxonomy" id="2559237"/>
    <lineage>
        <taxon>Bacteria</taxon>
        <taxon>Pseudomonadati</taxon>
        <taxon>Pseudomonadota</taxon>
        <taxon>Gammaproteobacteria</taxon>
        <taxon>Cellvibrionales</taxon>
        <taxon>Porticoccaceae</taxon>
        <taxon>SAR92 clade</taxon>
    </lineage>
</organism>
<gene>
    <name evidence="10" type="ORF">E3W66_04210</name>
</gene>
<evidence type="ECO:0000256" key="4">
    <source>
        <dbReference type="ARBA" id="ARBA00022692"/>
    </source>
</evidence>
<comment type="subcellular location">
    <subcellularLocation>
        <location evidence="1">Cell membrane</location>
        <topology evidence="1">Multi-pass membrane protein</topology>
    </subcellularLocation>
</comment>
<evidence type="ECO:0000313" key="10">
    <source>
        <dbReference type="EMBL" id="TFH69140.1"/>
    </source>
</evidence>
<feature type="domain" description="ABC3 transporter permease C-terminal" evidence="8">
    <location>
        <begin position="277"/>
        <end position="407"/>
    </location>
</feature>
<accession>A0A4Y8UKA3</accession>
<evidence type="ECO:0000256" key="6">
    <source>
        <dbReference type="ARBA" id="ARBA00023136"/>
    </source>
</evidence>
<protein>
    <submittedName>
        <fullName evidence="10">FtsX-like permease family protein</fullName>
    </submittedName>
</protein>
<dbReference type="Pfam" id="PF02687">
    <property type="entry name" value="FtsX"/>
    <property type="match status" value="1"/>
</dbReference>
<dbReference type="InterPro" id="IPR051447">
    <property type="entry name" value="Lipoprotein-release_system"/>
</dbReference>
<dbReference type="AlphaFoldDB" id="A0A4Y8UKA3"/>
<dbReference type="Pfam" id="PF12704">
    <property type="entry name" value="MacB_PCD"/>
    <property type="match status" value="1"/>
</dbReference>
<evidence type="ECO:0000256" key="3">
    <source>
        <dbReference type="ARBA" id="ARBA00022475"/>
    </source>
</evidence>
<feature type="transmembrane region" description="Helical" evidence="7">
    <location>
        <begin position="28"/>
        <end position="54"/>
    </location>
</feature>
<dbReference type="OrthoDB" id="9808461at2"/>
<dbReference type="PANTHER" id="PTHR30489">
    <property type="entry name" value="LIPOPROTEIN-RELEASING SYSTEM TRANSMEMBRANE PROTEIN LOLE"/>
    <property type="match status" value="1"/>
</dbReference>
<proteinExistence type="inferred from homology"/>
<feature type="domain" description="MacB-like periplasmic core" evidence="9">
    <location>
        <begin position="33"/>
        <end position="235"/>
    </location>
</feature>
<dbReference type="Proteomes" id="UP000298133">
    <property type="component" value="Unassembled WGS sequence"/>
</dbReference>
<comment type="similarity">
    <text evidence="2">Belongs to the ABC-4 integral membrane protein family. LolC/E subfamily.</text>
</comment>
<keyword evidence="3" id="KW-1003">Cell membrane</keyword>
<keyword evidence="5 7" id="KW-1133">Transmembrane helix</keyword>
<evidence type="ECO:0000259" key="8">
    <source>
        <dbReference type="Pfam" id="PF02687"/>
    </source>
</evidence>
<keyword evidence="11" id="KW-1185">Reference proteome</keyword>
<comment type="caution">
    <text evidence="10">The sequence shown here is derived from an EMBL/GenBank/DDBJ whole genome shotgun (WGS) entry which is preliminary data.</text>
</comment>
<evidence type="ECO:0000256" key="1">
    <source>
        <dbReference type="ARBA" id="ARBA00004651"/>
    </source>
</evidence>
<dbReference type="EMBL" id="SPIA01000001">
    <property type="protein sequence ID" value="TFH69140.1"/>
    <property type="molecule type" value="Genomic_DNA"/>
</dbReference>
<evidence type="ECO:0000256" key="2">
    <source>
        <dbReference type="ARBA" id="ARBA00005236"/>
    </source>
</evidence>
<dbReference type="InterPro" id="IPR003838">
    <property type="entry name" value="ABC3_permease_C"/>
</dbReference>
<evidence type="ECO:0000256" key="7">
    <source>
        <dbReference type="SAM" id="Phobius"/>
    </source>
</evidence>
<feature type="transmembrane region" description="Helical" evidence="7">
    <location>
        <begin position="275"/>
        <end position="297"/>
    </location>
</feature>
<keyword evidence="4 7" id="KW-0812">Transmembrane</keyword>
<dbReference type="PANTHER" id="PTHR30489:SF0">
    <property type="entry name" value="LIPOPROTEIN-RELEASING SYSTEM TRANSMEMBRANE PROTEIN LOLE"/>
    <property type="match status" value="1"/>
</dbReference>
<feature type="transmembrane region" description="Helical" evidence="7">
    <location>
        <begin position="377"/>
        <end position="398"/>
    </location>
</feature>
<evidence type="ECO:0000259" key="9">
    <source>
        <dbReference type="Pfam" id="PF12704"/>
    </source>
</evidence>
<sequence>MATAVRAKLALLLRLGGRYFGAVRGAGYLSFLSLFAIIAMALGVAALVIVLAVMNGFQREIEGRLLQLLPAVSVQSLQGLSPQQAEQIAIELNQLPGVSHAYPQLVTAVMAAGRGGQRGAQLRSVASQQPLHAGHAKLLAQPFTAVVGAQLARQLGVRPGDSLVVTLPRVTTTPLGLFPRSRRLQVVDTFALGAQLDSAVLLVSAETADRLLSGRAVEREVAIELVESQPVDAFIRSASAASYRTAALAEARWQPWYAPLASFFAAVALEKRVVAALLAMIVIVAGFNIVATLAMTVTAKRKEIAVLRTLGLERRDVVALFMLQGLALGGSGILSGLLLGLPLAYYLPELIEFFQQWGAGDLFDPTVFMIHSLPTQLLWADVVAIIAGALLLTLLATLPPAWRAGSILPSEALRYDR</sequence>
<keyword evidence="6 7" id="KW-0472">Membrane</keyword>
<evidence type="ECO:0000256" key="5">
    <source>
        <dbReference type="ARBA" id="ARBA00022989"/>
    </source>
</evidence>